<name>A0ABU2B6I0_9CORY</name>
<gene>
    <name evidence="1" type="ORF">J2S37_000756</name>
</gene>
<evidence type="ECO:0000313" key="2">
    <source>
        <dbReference type="Proteomes" id="UP001183619"/>
    </source>
</evidence>
<evidence type="ECO:0000313" key="1">
    <source>
        <dbReference type="EMBL" id="MDR7354218.1"/>
    </source>
</evidence>
<proteinExistence type="predicted"/>
<dbReference type="Proteomes" id="UP001183619">
    <property type="component" value="Unassembled WGS sequence"/>
</dbReference>
<dbReference type="EMBL" id="JAVDYF010000001">
    <property type="protein sequence ID" value="MDR7354218.1"/>
    <property type="molecule type" value="Genomic_DNA"/>
</dbReference>
<protein>
    <submittedName>
        <fullName evidence="1">Uncharacterized protein</fullName>
    </submittedName>
</protein>
<organism evidence="1 2">
    <name type="scientific">Corynebacterium felinum</name>
    <dbReference type="NCBI Taxonomy" id="131318"/>
    <lineage>
        <taxon>Bacteria</taxon>
        <taxon>Bacillati</taxon>
        <taxon>Actinomycetota</taxon>
        <taxon>Actinomycetes</taxon>
        <taxon>Mycobacteriales</taxon>
        <taxon>Corynebacteriaceae</taxon>
        <taxon>Corynebacterium</taxon>
    </lineage>
</organism>
<comment type="caution">
    <text evidence="1">The sequence shown here is derived from an EMBL/GenBank/DDBJ whole genome shotgun (WGS) entry which is preliminary data.</text>
</comment>
<reference evidence="1 2" key="1">
    <citation type="submission" date="2023-07" db="EMBL/GenBank/DDBJ databases">
        <title>Sequencing the genomes of 1000 actinobacteria strains.</title>
        <authorList>
            <person name="Klenk H.-P."/>
        </authorList>
    </citation>
    <scope>NUCLEOTIDE SEQUENCE [LARGE SCALE GENOMIC DNA]</scope>
    <source>
        <strain evidence="1 2">DSM 44508</strain>
    </source>
</reference>
<keyword evidence="2" id="KW-1185">Reference proteome</keyword>
<accession>A0ABU2B6I0</accession>
<sequence>MWKLTKSASKKLRCSKRSFLALSLKPYMSSAQLGVCGFSCQCGEIGQCRSG</sequence>